<organism evidence="2 3">
    <name type="scientific">Kocuria palustris PEL</name>
    <dbReference type="NCBI Taxonomy" id="1236550"/>
    <lineage>
        <taxon>Bacteria</taxon>
        <taxon>Bacillati</taxon>
        <taxon>Actinomycetota</taxon>
        <taxon>Actinomycetes</taxon>
        <taxon>Micrococcales</taxon>
        <taxon>Micrococcaceae</taxon>
        <taxon>Kocuria</taxon>
    </lineage>
</organism>
<evidence type="ECO:0000256" key="1">
    <source>
        <dbReference type="SAM" id="MobiDB-lite"/>
    </source>
</evidence>
<dbReference type="Gene3D" id="3.10.350.10">
    <property type="entry name" value="LysM domain"/>
    <property type="match status" value="1"/>
</dbReference>
<name>M2YBU5_9MICC</name>
<keyword evidence="3" id="KW-1185">Reference proteome</keyword>
<dbReference type="AlphaFoldDB" id="M2YBU5"/>
<dbReference type="STRING" id="71999.KPaMU14_03730"/>
<dbReference type="EMBL" id="ANHZ02000018">
    <property type="protein sequence ID" value="EME36114.1"/>
    <property type="molecule type" value="Genomic_DNA"/>
</dbReference>
<protein>
    <submittedName>
        <fullName evidence="2">Uncharacterized protein</fullName>
    </submittedName>
</protein>
<gene>
    <name evidence="2" type="ORF">C884_00882</name>
</gene>
<accession>M2YBU5</accession>
<sequence length="203" mass="20542">MSVQCAARFAPPPPVESTAGLSASGRSHGSSARRGLGTGTVLLLAGGAAASAWAAPASADAQVEAPAPDEQRESASDLPVQSPRTAVGSPVSPLWSAATMPGALDAAPTGVATAESAPIVHASPPQTSPERIQDRLAQATLVLRSGESLWSLTGQLLGPDASAAEIARSWPLLWEANADQIRDPDQVAAGTVLQVPPQLLPEQ</sequence>
<evidence type="ECO:0000313" key="2">
    <source>
        <dbReference type="EMBL" id="EME36114.1"/>
    </source>
</evidence>
<dbReference type="RefSeq" id="WP_006215310.1">
    <property type="nucleotide sequence ID" value="NZ_ANHZ02000018.1"/>
</dbReference>
<feature type="region of interest" description="Disordered" evidence="1">
    <location>
        <begin position="1"/>
        <end position="35"/>
    </location>
</feature>
<dbReference type="InterPro" id="IPR036779">
    <property type="entry name" value="LysM_dom_sf"/>
</dbReference>
<reference evidence="2 3" key="1">
    <citation type="journal article" date="2014" name="Genome Announc.">
        <title>Draft Genome Sequence of Kocuria palustris PEL.</title>
        <authorList>
            <person name="Sharma G."/>
            <person name="Khatri I."/>
            <person name="Subramanian S."/>
        </authorList>
    </citation>
    <scope>NUCLEOTIDE SEQUENCE [LARGE SCALE GENOMIC DNA]</scope>
    <source>
        <strain evidence="2 3">PEL</strain>
    </source>
</reference>
<evidence type="ECO:0000313" key="3">
    <source>
        <dbReference type="Proteomes" id="UP000009877"/>
    </source>
</evidence>
<feature type="compositionally biased region" description="Low complexity" evidence="1">
    <location>
        <begin position="19"/>
        <end position="35"/>
    </location>
</feature>
<proteinExistence type="predicted"/>
<feature type="region of interest" description="Disordered" evidence="1">
    <location>
        <begin position="55"/>
        <end position="93"/>
    </location>
</feature>
<dbReference type="Proteomes" id="UP000009877">
    <property type="component" value="Unassembled WGS sequence"/>
</dbReference>
<comment type="caution">
    <text evidence="2">The sequence shown here is derived from an EMBL/GenBank/DDBJ whole genome shotgun (WGS) entry which is preliminary data.</text>
</comment>